<evidence type="ECO:0000313" key="4">
    <source>
        <dbReference type="Proteomes" id="UP000270697"/>
    </source>
</evidence>
<name>A0A1I5KGR9_9PSEU</name>
<dbReference type="EMBL" id="FOUP01000027">
    <property type="protein sequence ID" value="SFO84188.1"/>
    <property type="molecule type" value="Genomic_DNA"/>
</dbReference>
<sequence>MNARIDLAIAASLAEDPIDPTAETGSAPERSAGFLRHLTDLIVPRSAFHLDACRAHNGPDRT</sequence>
<gene>
    <name evidence="1" type="ORF">ATL45_4042</name>
    <name evidence="2" type="ORF">SAMN05421805_1272</name>
</gene>
<organism evidence="2 3">
    <name type="scientific">Saccharopolyspora antimicrobica</name>
    <dbReference type="NCBI Taxonomy" id="455193"/>
    <lineage>
        <taxon>Bacteria</taxon>
        <taxon>Bacillati</taxon>
        <taxon>Actinomycetota</taxon>
        <taxon>Actinomycetes</taxon>
        <taxon>Pseudonocardiales</taxon>
        <taxon>Pseudonocardiaceae</taxon>
        <taxon>Saccharopolyspora</taxon>
    </lineage>
</organism>
<reference evidence="1 4" key="2">
    <citation type="submission" date="2018-10" db="EMBL/GenBank/DDBJ databases">
        <title>Sequencing the genomes of 1000 actinobacteria strains.</title>
        <authorList>
            <person name="Klenk H.-P."/>
        </authorList>
    </citation>
    <scope>NUCLEOTIDE SEQUENCE [LARGE SCALE GENOMIC DNA]</scope>
    <source>
        <strain evidence="1 4">DSM 45119</strain>
    </source>
</reference>
<dbReference type="AlphaFoldDB" id="A0A1I5KGR9"/>
<protein>
    <submittedName>
        <fullName evidence="2">Uncharacterized protein</fullName>
    </submittedName>
</protein>
<dbReference type="Proteomes" id="UP000199398">
    <property type="component" value="Unassembled WGS sequence"/>
</dbReference>
<dbReference type="EMBL" id="RBXX01000002">
    <property type="protein sequence ID" value="RKT85692.1"/>
    <property type="molecule type" value="Genomic_DNA"/>
</dbReference>
<evidence type="ECO:0000313" key="3">
    <source>
        <dbReference type="Proteomes" id="UP000199398"/>
    </source>
</evidence>
<keyword evidence="4" id="KW-1185">Reference proteome</keyword>
<accession>A0A1I5KGR9</accession>
<reference evidence="2 3" key="1">
    <citation type="submission" date="2016-10" db="EMBL/GenBank/DDBJ databases">
        <authorList>
            <person name="de Groot N.N."/>
        </authorList>
    </citation>
    <scope>NUCLEOTIDE SEQUENCE [LARGE SCALE GENOMIC DNA]</scope>
    <source>
        <strain evidence="2 3">CPCC 201259</strain>
    </source>
</reference>
<dbReference type="RefSeq" id="WP_093159906.1">
    <property type="nucleotide sequence ID" value="NZ_FOUP01000027.1"/>
</dbReference>
<proteinExistence type="predicted"/>
<evidence type="ECO:0000313" key="1">
    <source>
        <dbReference type="EMBL" id="RKT85692.1"/>
    </source>
</evidence>
<dbReference type="Proteomes" id="UP000270697">
    <property type="component" value="Unassembled WGS sequence"/>
</dbReference>
<dbReference type="OrthoDB" id="3698294at2"/>
<evidence type="ECO:0000313" key="2">
    <source>
        <dbReference type="EMBL" id="SFO84188.1"/>
    </source>
</evidence>